<feature type="transmembrane region" description="Helical" evidence="2">
    <location>
        <begin position="306"/>
        <end position="324"/>
    </location>
</feature>
<dbReference type="AlphaFoldDB" id="A0A4Q9KAZ9"/>
<name>A0A4Q9KAZ9_9ACTN</name>
<dbReference type="GO" id="GO:0008237">
    <property type="term" value="F:metallopeptidase activity"/>
    <property type="evidence" value="ECO:0007669"/>
    <property type="project" value="UniProtKB-KW"/>
</dbReference>
<dbReference type="InterPro" id="IPR026898">
    <property type="entry name" value="PrsW"/>
</dbReference>
<feature type="transmembrane region" description="Helical" evidence="2">
    <location>
        <begin position="255"/>
        <end position="274"/>
    </location>
</feature>
<evidence type="ECO:0000313" key="4">
    <source>
        <dbReference type="Proteomes" id="UP000292373"/>
    </source>
</evidence>
<evidence type="ECO:0000256" key="1">
    <source>
        <dbReference type="SAM" id="MobiDB-lite"/>
    </source>
</evidence>
<evidence type="ECO:0000313" key="3">
    <source>
        <dbReference type="EMBL" id="TBT82797.1"/>
    </source>
</evidence>
<keyword evidence="4" id="KW-1185">Reference proteome</keyword>
<keyword evidence="3" id="KW-0482">Metalloprotease</keyword>
<keyword evidence="3" id="KW-0645">Protease</keyword>
<proteinExistence type="predicted"/>
<gene>
    <name evidence="3" type="ORF">ET989_13395</name>
</gene>
<dbReference type="Pfam" id="PF13367">
    <property type="entry name" value="PrsW-protease"/>
    <property type="match status" value="1"/>
</dbReference>
<reference evidence="3 4" key="1">
    <citation type="submission" date="2019-01" db="EMBL/GenBank/DDBJ databases">
        <title>Lactibacter flavus gen. nov., sp. nov., a novel bacterium of the family Propionibacteriaceae isolated from raw milk and dairy products.</title>
        <authorList>
            <person name="Huptas C."/>
            <person name="Wenning M."/>
            <person name="Breitenwieser F."/>
            <person name="Doll E."/>
            <person name="Von Neubeck M."/>
            <person name="Busse H.-J."/>
            <person name="Scherer S."/>
        </authorList>
    </citation>
    <scope>NUCLEOTIDE SEQUENCE [LARGE SCALE GENOMIC DNA]</scope>
    <source>
        <strain evidence="3 4">KCTC 33808</strain>
    </source>
</reference>
<dbReference type="Proteomes" id="UP000292373">
    <property type="component" value="Unassembled WGS sequence"/>
</dbReference>
<feature type="compositionally biased region" description="Basic residues" evidence="1">
    <location>
        <begin position="1"/>
        <end position="11"/>
    </location>
</feature>
<feature type="transmembrane region" description="Helical" evidence="2">
    <location>
        <begin position="107"/>
        <end position="127"/>
    </location>
</feature>
<sequence length="531" mass="58705">MPLRPLLRRPRWGAGPGDRARPLDRGITVARQHRDHTDFAGFDAPAIGRRRQTTTVKLPGTPSVFPTTLGRMSLDHLALRERRANGLPVEPTGPQQHWARRILTSPYTWLLIGMTLIFAACLWWMYATSMQDTPVEGGVIPGLNASAIRRSAQLALPTLAAWIVVFLAVDRFRPMRPILWWLALGWGAAVATALSMVINTWAGQEMAIVGNGDPATGARTAVFVAPFVEEATKATILFLIAMALRHRLVTRIQGVALAGLSGAGFAFTENILYYSRAIVYASTTIEAGDPEAALNEIVLLRGLKTAFGHPLFTVLAGIALVIALRSASKTVRILAPVAGYLVAALAHMVFNFLASTGTDANSMAIIGWIITLSIAIQVVRAVLAEGRRHRDRLADYVAMCWLPEEAVVAFSRQRTRWHSLFNAISYGWRPWLATLRLQRTMSELVHLRDSMVRGLVDAAGHGRERELLQRSRELWPIAITDPKVQRFQLPRIPNPLRRFRRRRTVPATTGDVPLGSPQYSPVDPRWAPPKG</sequence>
<evidence type="ECO:0000256" key="2">
    <source>
        <dbReference type="SAM" id="Phobius"/>
    </source>
</evidence>
<feature type="transmembrane region" description="Helical" evidence="2">
    <location>
        <begin position="222"/>
        <end position="243"/>
    </location>
</feature>
<feature type="transmembrane region" description="Helical" evidence="2">
    <location>
        <begin position="331"/>
        <end position="353"/>
    </location>
</feature>
<keyword evidence="2" id="KW-0472">Membrane</keyword>
<dbReference type="PANTHER" id="PTHR36844">
    <property type="entry name" value="PROTEASE PRSW"/>
    <property type="match status" value="1"/>
</dbReference>
<keyword evidence="2" id="KW-0812">Transmembrane</keyword>
<feature type="transmembrane region" description="Helical" evidence="2">
    <location>
        <begin position="365"/>
        <end position="383"/>
    </location>
</feature>
<dbReference type="OrthoDB" id="9785431at2"/>
<dbReference type="GO" id="GO:0006508">
    <property type="term" value="P:proteolysis"/>
    <property type="evidence" value="ECO:0007669"/>
    <property type="project" value="UniProtKB-KW"/>
</dbReference>
<accession>A0A4Q9KAZ9</accession>
<feature type="region of interest" description="Disordered" evidence="1">
    <location>
        <begin position="500"/>
        <end position="531"/>
    </location>
</feature>
<dbReference type="EMBL" id="SDMQ01000017">
    <property type="protein sequence ID" value="TBT82797.1"/>
    <property type="molecule type" value="Genomic_DNA"/>
</dbReference>
<feature type="region of interest" description="Disordered" evidence="1">
    <location>
        <begin position="1"/>
        <end position="24"/>
    </location>
</feature>
<feature type="transmembrane region" description="Helical" evidence="2">
    <location>
        <begin position="147"/>
        <end position="169"/>
    </location>
</feature>
<dbReference type="PANTHER" id="PTHR36844:SF1">
    <property type="entry name" value="PROTEASE PRSW"/>
    <property type="match status" value="1"/>
</dbReference>
<keyword evidence="3" id="KW-0378">Hydrolase</keyword>
<organism evidence="3 4">
    <name type="scientific">Propioniciclava sinopodophylli</name>
    <dbReference type="NCBI Taxonomy" id="1837344"/>
    <lineage>
        <taxon>Bacteria</taxon>
        <taxon>Bacillati</taxon>
        <taxon>Actinomycetota</taxon>
        <taxon>Actinomycetes</taxon>
        <taxon>Propionibacteriales</taxon>
        <taxon>Propionibacteriaceae</taxon>
        <taxon>Propioniciclava</taxon>
    </lineage>
</organism>
<comment type="caution">
    <text evidence="3">The sequence shown here is derived from an EMBL/GenBank/DDBJ whole genome shotgun (WGS) entry which is preliminary data.</text>
</comment>
<protein>
    <submittedName>
        <fullName evidence="3">PrsW family intramembrane metalloprotease</fullName>
    </submittedName>
</protein>
<keyword evidence="2" id="KW-1133">Transmembrane helix</keyword>
<feature type="transmembrane region" description="Helical" evidence="2">
    <location>
        <begin position="178"/>
        <end position="202"/>
    </location>
</feature>